<reference evidence="5" key="1">
    <citation type="submission" date="2025-05" db="UniProtKB">
        <authorList>
            <consortium name="Ensembl"/>
        </authorList>
    </citation>
    <scope>IDENTIFICATION</scope>
</reference>
<dbReference type="EC" id="3.4.24.-" evidence="2"/>
<sequence length="278" mass="30949">MVWFLILIWFVQVGSVPITNFTNATTSNATFPATVDNSTNPNNSTNVTFTATGSTASMGTRQRQNDWLKTPETREEDLQFDLAIMEGDILVSEDRLAVKLLWPEKDGVASIPYKINDYLVDRKVTILAAFKMISDQTCILFHEYTNEINYIDIISGTGCASYVGFQGGAQSLYFGRACNVGNLCHELMHALGLHHEHTRPDRDQYVTIQWDNVVPGYSHQHNILNHLTGITCGSGAGLVNLSPEELQCVGFSTSPTLTYLIQLFVVWSEDCTELTIDI</sequence>
<dbReference type="PRINTS" id="PR00480">
    <property type="entry name" value="ASTACIN"/>
</dbReference>
<feature type="signal peptide" evidence="3">
    <location>
        <begin position="1"/>
        <end position="15"/>
    </location>
</feature>
<dbReference type="Pfam" id="PF01400">
    <property type="entry name" value="Astacin"/>
    <property type="match status" value="1"/>
</dbReference>
<comment type="cofactor">
    <cofactor evidence="1 2">
        <name>Zn(2+)</name>
        <dbReference type="ChEBI" id="CHEBI:29105"/>
    </cofactor>
    <text evidence="1 2">Binds 1 zinc ion per subunit.</text>
</comment>
<feature type="binding site" evidence="1">
    <location>
        <position position="195"/>
    </location>
    <ligand>
        <name>Zn(2+)</name>
        <dbReference type="ChEBI" id="CHEBI:29105"/>
        <note>catalytic</note>
    </ligand>
</feature>
<accession>A0A8C7HZR4</accession>
<dbReference type="GO" id="GO:0006508">
    <property type="term" value="P:proteolysis"/>
    <property type="evidence" value="ECO:0007669"/>
    <property type="project" value="UniProtKB-KW"/>
</dbReference>
<dbReference type="Gene3D" id="3.40.390.10">
    <property type="entry name" value="Collagenase (Catalytic Domain)"/>
    <property type="match status" value="1"/>
</dbReference>
<keyword evidence="1 2" id="KW-0479">Metal-binding</keyword>
<comment type="caution">
    <text evidence="1">Lacks conserved residue(s) required for the propagation of feature annotation.</text>
</comment>
<evidence type="ECO:0000256" key="1">
    <source>
        <dbReference type="PROSITE-ProRule" id="PRU01211"/>
    </source>
</evidence>
<dbReference type="Proteomes" id="UP000694557">
    <property type="component" value="Unassembled WGS sequence"/>
</dbReference>
<dbReference type="SUPFAM" id="SSF55486">
    <property type="entry name" value="Metalloproteases ('zincins'), catalytic domain"/>
    <property type="match status" value="1"/>
</dbReference>
<dbReference type="InterPro" id="IPR006026">
    <property type="entry name" value="Peptidase_Metallo"/>
</dbReference>
<dbReference type="PANTHER" id="PTHR10127">
    <property type="entry name" value="DISCOIDIN, CUB, EGF, LAMININ , AND ZINC METALLOPROTEASE DOMAIN CONTAINING"/>
    <property type="match status" value="1"/>
</dbReference>
<dbReference type="SMART" id="SM00235">
    <property type="entry name" value="ZnMc"/>
    <property type="match status" value="1"/>
</dbReference>
<protein>
    <recommendedName>
        <fullName evidence="2">Metalloendopeptidase</fullName>
        <ecNumber evidence="2">3.4.24.-</ecNumber>
    </recommendedName>
</protein>
<dbReference type="Ensembl" id="ENSOKIT00005069031.1">
    <property type="protein sequence ID" value="ENSOKIP00005064929.1"/>
    <property type="gene ID" value="ENSOKIG00005027862.1"/>
</dbReference>
<keyword evidence="1 2" id="KW-0482">Metalloprotease</keyword>
<keyword evidence="3" id="KW-0732">Signal</keyword>
<dbReference type="Ensembl" id="ENSOKIT00005069142.1">
    <property type="protein sequence ID" value="ENSOKIP00005065033.1"/>
    <property type="gene ID" value="ENSOKIG00005027862.1"/>
</dbReference>
<dbReference type="PROSITE" id="PS51864">
    <property type="entry name" value="ASTACIN"/>
    <property type="match status" value="1"/>
</dbReference>
<dbReference type="Ensembl" id="ENSOKIT00005069010.1">
    <property type="protein sequence ID" value="ENSOKIP00005064908.1"/>
    <property type="gene ID" value="ENSOKIG00005027862.1"/>
</dbReference>
<dbReference type="InterPro" id="IPR001506">
    <property type="entry name" value="Peptidase_M12A"/>
</dbReference>
<feature type="chain" id="PRO_5044681916" description="Metalloendopeptidase" evidence="3">
    <location>
        <begin position="16"/>
        <end position="278"/>
    </location>
</feature>
<feature type="domain" description="Peptidase M12A" evidence="4">
    <location>
        <begin position="96"/>
        <end position="278"/>
    </location>
</feature>
<evidence type="ECO:0000259" key="4">
    <source>
        <dbReference type="PROSITE" id="PS51864"/>
    </source>
</evidence>
<keyword evidence="6" id="KW-1185">Reference proteome</keyword>
<evidence type="ECO:0000313" key="5">
    <source>
        <dbReference type="Ensembl" id="ENSOKIP00005064929.1"/>
    </source>
</evidence>
<dbReference type="Ensembl" id="ENSOKIT00005069166.1">
    <property type="protein sequence ID" value="ENSOKIP00005065056.1"/>
    <property type="gene ID" value="ENSOKIG00005027862.1"/>
</dbReference>
<keyword evidence="1 2" id="KW-0378">Hydrolase</keyword>
<evidence type="ECO:0000256" key="2">
    <source>
        <dbReference type="RuleBase" id="RU361183"/>
    </source>
</evidence>
<feature type="binding site" evidence="1">
    <location>
        <position position="189"/>
    </location>
    <ligand>
        <name>Zn(2+)</name>
        <dbReference type="ChEBI" id="CHEBI:29105"/>
        <note>catalytic</note>
    </ligand>
</feature>
<dbReference type="GO" id="GO:0004222">
    <property type="term" value="F:metalloendopeptidase activity"/>
    <property type="evidence" value="ECO:0007669"/>
    <property type="project" value="UniProtKB-UniRule"/>
</dbReference>
<feature type="binding site" evidence="1">
    <location>
        <position position="185"/>
    </location>
    <ligand>
        <name>Zn(2+)</name>
        <dbReference type="ChEBI" id="CHEBI:29105"/>
        <note>catalytic</note>
    </ligand>
</feature>
<dbReference type="GeneTree" id="ENSGT00940000168869"/>
<dbReference type="Ensembl" id="ENSOKIT00005069081.1">
    <property type="protein sequence ID" value="ENSOKIP00005064976.1"/>
    <property type="gene ID" value="ENSOKIG00005027862.1"/>
</dbReference>
<dbReference type="Ensembl" id="ENSOKIT00005069056.1">
    <property type="protein sequence ID" value="ENSOKIP00005064954.1"/>
    <property type="gene ID" value="ENSOKIG00005027862.1"/>
</dbReference>
<keyword evidence="1 2" id="KW-0862">Zinc</keyword>
<dbReference type="Ensembl" id="ENSOKIT00005068990.1">
    <property type="protein sequence ID" value="ENSOKIP00005064888.1"/>
    <property type="gene ID" value="ENSOKIG00005027862.1"/>
</dbReference>
<proteinExistence type="predicted"/>
<evidence type="ECO:0000313" key="6">
    <source>
        <dbReference type="Proteomes" id="UP000694557"/>
    </source>
</evidence>
<evidence type="ECO:0000256" key="3">
    <source>
        <dbReference type="SAM" id="SignalP"/>
    </source>
</evidence>
<dbReference type="AlphaFoldDB" id="A0A8C7HZR4"/>
<feature type="active site" evidence="1">
    <location>
        <position position="186"/>
    </location>
</feature>
<dbReference type="Ensembl" id="ENSOKIT00005069104.1">
    <property type="protein sequence ID" value="ENSOKIP00005064996.1"/>
    <property type="gene ID" value="ENSOKIG00005027862.1"/>
</dbReference>
<organism evidence="5 6">
    <name type="scientific">Oncorhynchus kisutch</name>
    <name type="common">Coho salmon</name>
    <name type="synonym">Salmo kisutch</name>
    <dbReference type="NCBI Taxonomy" id="8019"/>
    <lineage>
        <taxon>Eukaryota</taxon>
        <taxon>Metazoa</taxon>
        <taxon>Chordata</taxon>
        <taxon>Craniata</taxon>
        <taxon>Vertebrata</taxon>
        <taxon>Euteleostomi</taxon>
        <taxon>Actinopterygii</taxon>
        <taxon>Neopterygii</taxon>
        <taxon>Teleostei</taxon>
        <taxon>Protacanthopterygii</taxon>
        <taxon>Salmoniformes</taxon>
        <taxon>Salmonidae</taxon>
        <taxon>Salmoninae</taxon>
        <taxon>Oncorhynchus</taxon>
    </lineage>
</organism>
<dbReference type="GO" id="GO:0008270">
    <property type="term" value="F:zinc ion binding"/>
    <property type="evidence" value="ECO:0007669"/>
    <property type="project" value="UniProtKB-UniRule"/>
</dbReference>
<name>A0A8C7HZR4_ONCKI</name>
<dbReference type="PANTHER" id="PTHR10127:SF870">
    <property type="entry name" value="METALLOENDOPEPTIDASE"/>
    <property type="match status" value="1"/>
</dbReference>
<dbReference type="InterPro" id="IPR024079">
    <property type="entry name" value="MetalloPept_cat_dom_sf"/>
</dbReference>
<keyword evidence="1 2" id="KW-0645">Protease</keyword>